<dbReference type="STRING" id="568860.SAMN05421811_11934"/>
<sequence length="133" mass="14097">MAAAFAHTGVLAGKPHNREALEAAGRGFGRLAHLIDAVEDLADDGASGAYNPLTATGTGPDEARRHCDAAHADLRAAGTTAAEAGSRRAAVAGMRRADLLHLRPVPARLGRGPRELLLRALRLFRLRVLRQLR</sequence>
<dbReference type="Proteomes" id="UP000199361">
    <property type="component" value="Unassembled WGS sequence"/>
</dbReference>
<proteinExistence type="predicted"/>
<dbReference type="AlphaFoldDB" id="A0A1I0LM14"/>
<dbReference type="RefSeq" id="WP_393185247.1">
    <property type="nucleotide sequence ID" value="NZ_JBICSR010000004.1"/>
</dbReference>
<evidence type="ECO:0000313" key="1">
    <source>
        <dbReference type="EMBL" id="SEU41348.1"/>
    </source>
</evidence>
<accession>A0A1I0LM14</accession>
<organism evidence="1 2">
    <name type="scientific">Nonomuraea wenchangensis</name>
    <dbReference type="NCBI Taxonomy" id="568860"/>
    <lineage>
        <taxon>Bacteria</taxon>
        <taxon>Bacillati</taxon>
        <taxon>Actinomycetota</taxon>
        <taxon>Actinomycetes</taxon>
        <taxon>Streptosporangiales</taxon>
        <taxon>Streptosporangiaceae</taxon>
        <taxon>Nonomuraea</taxon>
    </lineage>
</organism>
<protein>
    <submittedName>
        <fullName evidence="1">Uncharacterized protein</fullName>
    </submittedName>
</protein>
<dbReference type="EMBL" id="FOHX01000019">
    <property type="protein sequence ID" value="SEU41348.1"/>
    <property type="molecule type" value="Genomic_DNA"/>
</dbReference>
<gene>
    <name evidence="1" type="ORF">SAMN05421811_11934</name>
</gene>
<name>A0A1I0LM14_9ACTN</name>
<keyword evidence="2" id="KW-1185">Reference proteome</keyword>
<evidence type="ECO:0000313" key="2">
    <source>
        <dbReference type="Proteomes" id="UP000199361"/>
    </source>
</evidence>
<reference evidence="1 2" key="1">
    <citation type="submission" date="2016-10" db="EMBL/GenBank/DDBJ databases">
        <authorList>
            <person name="de Groot N.N."/>
        </authorList>
    </citation>
    <scope>NUCLEOTIDE SEQUENCE [LARGE SCALE GENOMIC DNA]</scope>
    <source>
        <strain evidence="1 2">CGMCC 4.5598</strain>
    </source>
</reference>